<dbReference type="RefSeq" id="WP_326507973.1">
    <property type="nucleotide sequence ID" value="NZ_JAWIIV010000017.1"/>
</dbReference>
<dbReference type="Gene3D" id="3.40.50.12780">
    <property type="entry name" value="N-terminal domain of ligase-like"/>
    <property type="match status" value="1"/>
</dbReference>
<evidence type="ECO:0000259" key="1">
    <source>
        <dbReference type="Pfam" id="PF00501"/>
    </source>
</evidence>
<feature type="domain" description="AMP-dependent synthetase/ligase" evidence="1">
    <location>
        <begin position="37"/>
        <end position="394"/>
    </location>
</feature>
<sequence>MSQNDDNAFAMRLESHFGDRVVRCFSKRPNSIHAMLTKTVARRGEAEALVCGAVRLSWRELHDAALRVGASLAARRIGKGDRVVLLLGNRSEFVIAALGVIAIGAVIVPVSTREKTPGLTYLFNNCGACAVIHDGALAELLPPVTHAPTVRHRFTADPCTGSEDFSILLQAEPLREPAAMEEEDVAAILYTSGTTGKPKGAMLTHLNIVHSVMHYELVLGLDERDRLAVVVPLSHVTGLVALMLATVRCGGALIVMPEFRATDFLRLAESERMTATIMVPAMYNLCLMQNDIGKYDLAAWRIGGYGGAPMPLASIHSMAERFPRLTLINAYGATETASPATMTLPGDAGMRGESVGRAVPCGDVLIVDEAGRELPCGEAGEVWLRGPMVVKGYWENPAATAASFTGGYWHSGDIGSLDEDGYLSVFDRRKDMLNRGGYKIYSVEVENVLVAHPAVIEAAVVGKPCPVLGERVHVFVSAASPVTERELSAFCAQRLADYKVPEGFTIQSEPLPRNPNGKLLKRDLREMLLRAGG</sequence>
<dbReference type="InterPro" id="IPR042099">
    <property type="entry name" value="ANL_N_sf"/>
</dbReference>
<evidence type="ECO:0000313" key="4">
    <source>
        <dbReference type="Proteomes" id="UP001352263"/>
    </source>
</evidence>
<dbReference type="Gene3D" id="3.30.300.30">
    <property type="match status" value="1"/>
</dbReference>
<dbReference type="EMBL" id="JAWIIV010000017">
    <property type="protein sequence ID" value="MEC4721266.1"/>
    <property type="molecule type" value="Genomic_DNA"/>
</dbReference>
<dbReference type="InterPro" id="IPR045851">
    <property type="entry name" value="AMP-bd_C_sf"/>
</dbReference>
<accession>A0ABU6JCU0</accession>
<dbReference type="Pfam" id="PF13193">
    <property type="entry name" value="AMP-binding_C"/>
    <property type="match status" value="1"/>
</dbReference>
<proteinExistence type="predicted"/>
<feature type="domain" description="AMP-binding enzyme C-terminal" evidence="2">
    <location>
        <begin position="444"/>
        <end position="518"/>
    </location>
</feature>
<organism evidence="3 4">
    <name type="scientific">Noviherbaspirillum album</name>
    <dbReference type="NCBI Taxonomy" id="3080276"/>
    <lineage>
        <taxon>Bacteria</taxon>
        <taxon>Pseudomonadati</taxon>
        <taxon>Pseudomonadota</taxon>
        <taxon>Betaproteobacteria</taxon>
        <taxon>Burkholderiales</taxon>
        <taxon>Oxalobacteraceae</taxon>
        <taxon>Noviherbaspirillum</taxon>
    </lineage>
</organism>
<reference evidence="3 4" key="1">
    <citation type="submission" date="2023-10" db="EMBL/GenBank/DDBJ databases">
        <title>Noviherbaspirillum sp. CPCC 100848 genome assembly.</title>
        <authorList>
            <person name="Li X.Y."/>
            <person name="Fang X.M."/>
        </authorList>
    </citation>
    <scope>NUCLEOTIDE SEQUENCE [LARGE SCALE GENOMIC DNA]</scope>
    <source>
        <strain evidence="3 4">CPCC 100848</strain>
    </source>
</reference>
<name>A0ABU6JCU0_9BURK</name>
<dbReference type="Proteomes" id="UP001352263">
    <property type="component" value="Unassembled WGS sequence"/>
</dbReference>
<dbReference type="InterPro" id="IPR050237">
    <property type="entry name" value="ATP-dep_AMP-bd_enzyme"/>
</dbReference>
<dbReference type="Pfam" id="PF00501">
    <property type="entry name" value="AMP-binding"/>
    <property type="match status" value="1"/>
</dbReference>
<dbReference type="PANTHER" id="PTHR43767:SF1">
    <property type="entry name" value="NONRIBOSOMAL PEPTIDE SYNTHASE PES1 (EUROFUNG)-RELATED"/>
    <property type="match status" value="1"/>
</dbReference>
<evidence type="ECO:0000259" key="2">
    <source>
        <dbReference type="Pfam" id="PF13193"/>
    </source>
</evidence>
<dbReference type="PROSITE" id="PS00455">
    <property type="entry name" value="AMP_BINDING"/>
    <property type="match status" value="1"/>
</dbReference>
<evidence type="ECO:0000313" key="3">
    <source>
        <dbReference type="EMBL" id="MEC4721266.1"/>
    </source>
</evidence>
<dbReference type="InterPro" id="IPR020845">
    <property type="entry name" value="AMP-binding_CS"/>
</dbReference>
<dbReference type="InterPro" id="IPR025110">
    <property type="entry name" value="AMP-bd_C"/>
</dbReference>
<dbReference type="SUPFAM" id="SSF56801">
    <property type="entry name" value="Acetyl-CoA synthetase-like"/>
    <property type="match status" value="1"/>
</dbReference>
<protein>
    <submittedName>
        <fullName evidence="3">Class I adenylate-forming enzyme family protein</fullName>
    </submittedName>
</protein>
<keyword evidence="4" id="KW-1185">Reference proteome</keyword>
<comment type="caution">
    <text evidence="3">The sequence shown here is derived from an EMBL/GenBank/DDBJ whole genome shotgun (WGS) entry which is preliminary data.</text>
</comment>
<dbReference type="PANTHER" id="PTHR43767">
    <property type="entry name" value="LONG-CHAIN-FATTY-ACID--COA LIGASE"/>
    <property type="match status" value="1"/>
</dbReference>
<gene>
    <name evidence="3" type="ORF">RY831_19045</name>
</gene>
<dbReference type="InterPro" id="IPR000873">
    <property type="entry name" value="AMP-dep_synth/lig_dom"/>
</dbReference>